<gene>
    <name evidence="3" type="ORF">GCM10017584_18950</name>
</gene>
<keyword evidence="4" id="KW-1185">Reference proteome</keyword>
<feature type="transmembrane region" description="Helical" evidence="2">
    <location>
        <begin position="75"/>
        <end position="100"/>
    </location>
</feature>
<dbReference type="Pfam" id="PF05656">
    <property type="entry name" value="DUF805"/>
    <property type="match status" value="1"/>
</dbReference>
<organism evidence="3 4">
    <name type="scientific">Leifsonia poae</name>
    <dbReference type="NCBI Taxonomy" id="110933"/>
    <lineage>
        <taxon>Bacteria</taxon>
        <taxon>Bacillati</taxon>
        <taxon>Actinomycetota</taxon>
        <taxon>Actinomycetes</taxon>
        <taxon>Micrococcales</taxon>
        <taxon>Microbacteriaceae</taxon>
        <taxon>Leifsonia</taxon>
    </lineage>
</organism>
<evidence type="ECO:0000256" key="1">
    <source>
        <dbReference type="SAM" id="MobiDB-lite"/>
    </source>
</evidence>
<accession>A0A9W6LZY6</accession>
<keyword evidence="2" id="KW-1133">Transmembrane helix</keyword>
<name>A0A9W6LZY6_9MICO</name>
<dbReference type="RefSeq" id="WP_271176978.1">
    <property type="nucleotide sequence ID" value="NZ_BSEN01000006.1"/>
</dbReference>
<keyword evidence="2" id="KW-0472">Membrane</keyword>
<dbReference type="PANTHER" id="PTHR34980:SF2">
    <property type="entry name" value="INNER MEMBRANE PROTEIN YHAH-RELATED"/>
    <property type="match status" value="1"/>
</dbReference>
<reference evidence="3" key="2">
    <citation type="submission" date="2023-01" db="EMBL/GenBank/DDBJ databases">
        <authorList>
            <person name="Sun Q."/>
            <person name="Evtushenko L."/>
        </authorList>
    </citation>
    <scope>NUCLEOTIDE SEQUENCE</scope>
    <source>
        <strain evidence="3">VKM Ac-1401</strain>
    </source>
</reference>
<evidence type="ECO:0000313" key="4">
    <source>
        <dbReference type="Proteomes" id="UP001142372"/>
    </source>
</evidence>
<feature type="region of interest" description="Disordered" evidence="1">
    <location>
        <begin position="142"/>
        <end position="206"/>
    </location>
</feature>
<evidence type="ECO:0000313" key="3">
    <source>
        <dbReference type="EMBL" id="GLJ76321.1"/>
    </source>
</evidence>
<dbReference type="Proteomes" id="UP001142372">
    <property type="component" value="Unassembled WGS sequence"/>
</dbReference>
<evidence type="ECO:0008006" key="5">
    <source>
        <dbReference type="Google" id="ProtNLM"/>
    </source>
</evidence>
<dbReference type="EMBL" id="BSEN01000006">
    <property type="protein sequence ID" value="GLJ76321.1"/>
    <property type="molecule type" value="Genomic_DNA"/>
</dbReference>
<dbReference type="InterPro" id="IPR008523">
    <property type="entry name" value="DUF805"/>
</dbReference>
<feature type="transmembrane region" description="Helical" evidence="2">
    <location>
        <begin position="39"/>
        <end position="63"/>
    </location>
</feature>
<keyword evidence="2" id="KW-0812">Transmembrane</keyword>
<sequence>MTPSTPLWAPYYAAPLIQSVRRFWRKYARFDGRASRSEYWWWALANAVVVGAIYLVMLLGGLAGSTTDAEGRYRAGPGLAVGVALLVLWGLATLVPSIALHARRLHDVDLSAWLLLLVLVPSLGALAIFVMTLLPPNPRGARFDRPDDEIPGYVADATGAQPTPREFGWPDYPLPYASPAGGQPLYAEPRNPPAPPADTDPDADAP</sequence>
<evidence type="ECO:0000256" key="2">
    <source>
        <dbReference type="SAM" id="Phobius"/>
    </source>
</evidence>
<comment type="caution">
    <text evidence="3">The sequence shown here is derived from an EMBL/GenBank/DDBJ whole genome shotgun (WGS) entry which is preliminary data.</text>
</comment>
<feature type="transmembrane region" description="Helical" evidence="2">
    <location>
        <begin position="112"/>
        <end position="134"/>
    </location>
</feature>
<dbReference type="AlphaFoldDB" id="A0A9W6LZY6"/>
<dbReference type="GO" id="GO:0005886">
    <property type="term" value="C:plasma membrane"/>
    <property type="evidence" value="ECO:0007669"/>
    <property type="project" value="TreeGrafter"/>
</dbReference>
<protein>
    <recommendedName>
        <fullName evidence="5">DUF805 domain-containing protein</fullName>
    </recommendedName>
</protein>
<proteinExistence type="predicted"/>
<reference evidence="3" key="1">
    <citation type="journal article" date="2014" name="Int. J. Syst. Evol. Microbiol.">
        <title>Complete genome sequence of Corynebacterium casei LMG S-19264T (=DSM 44701T), isolated from a smear-ripened cheese.</title>
        <authorList>
            <consortium name="US DOE Joint Genome Institute (JGI-PGF)"/>
            <person name="Walter F."/>
            <person name="Albersmeier A."/>
            <person name="Kalinowski J."/>
            <person name="Ruckert C."/>
        </authorList>
    </citation>
    <scope>NUCLEOTIDE SEQUENCE</scope>
    <source>
        <strain evidence="3">VKM Ac-1401</strain>
    </source>
</reference>
<dbReference type="PANTHER" id="PTHR34980">
    <property type="entry name" value="INNER MEMBRANE PROTEIN-RELATED-RELATED"/>
    <property type="match status" value="1"/>
</dbReference>